<dbReference type="PANTHER" id="PTHR35177">
    <property type="entry name" value="HYDROGENASE MATURATION FACTOR HYBG"/>
    <property type="match status" value="1"/>
</dbReference>
<name>R7RS94_9CLOT</name>
<dbReference type="InterPro" id="IPR019812">
    <property type="entry name" value="Hydgase_assmbl_chp_CS"/>
</dbReference>
<dbReference type="PANTHER" id="PTHR35177:SF2">
    <property type="entry name" value="HYDROGENASE MATURATION FACTOR HYBG"/>
    <property type="match status" value="1"/>
</dbReference>
<dbReference type="GO" id="GO:1902670">
    <property type="term" value="F:carbon dioxide binding"/>
    <property type="evidence" value="ECO:0007669"/>
    <property type="project" value="TreeGrafter"/>
</dbReference>
<reference evidence="2" key="1">
    <citation type="submission" date="2013-03" db="EMBL/GenBank/DDBJ databases">
        <title>Draft genome sequence of the hydrogen-ethanol-producing anaerobic alkalithermophilic Caloramator celere.</title>
        <authorList>
            <person name="Ciranna A."/>
            <person name="Larjo A."/>
            <person name="Kivisto A."/>
            <person name="Santala V."/>
            <person name="Roos C."/>
            <person name="Karp M."/>
        </authorList>
    </citation>
    <scope>NUCLEOTIDE SEQUENCE [LARGE SCALE GENOMIC DNA]</scope>
    <source>
        <strain evidence="2">DSM 8682</strain>
    </source>
</reference>
<proteinExistence type="inferred from homology"/>
<dbReference type="NCBIfam" id="TIGR00074">
    <property type="entry name" value="hypC_hupF"/>
    <property type="match status" value="1"/>
</dbReference>
<dbReference type="Proteomes" id="UP000014923">
    <property type="component" value="Unassembled WGS sequence"/>
</dbReference>
<sequence>MCLAVPLKVVNIEGNTAQAEIEGVKRTIRIDFVKDVKVGDYVIVHAGFAIEKLKEEDAIENLRLIKEVTDALK</sequence>
<dbReference type="AlphaFoldDB" id="R7RS94"/>
<protein>
    <submittedName>
        <fullName evidence="2">[NiFe] hydrogenase metallocenter assembly protein HypC</fullName>
    </submittedName>
</protein>
<evidence type="ECO:0000313" key="2">
    <source>
        <dbReference type="EMBL" id="CDF58158.1"/>
    </source>
</evidence>
<dbReference type="eggNOG" id="COG0298">
    <property type="taxonomic scope" value="Bacteria"/>
</dbReference>
<gene>
    <name evidence="2" type="ORF">TCEL_00204</name>
</gene>
<keyword evidence="3" id="KW-1185">Reference proteome</keyword>
<comment type="caution">
    <text evidence="2">The sequence shown here is derived from an EMBL/GenBank/DDBJ whole genome shotgun (WGS) entry which is preliminary data.</text>
</comment>
<dbReference type="GO" id="GO:0051604">
    <property type="term" value="P:protein maturation"/>
    <property type="evidence" value="ECO:0007669"/>
    <property type="project" value="TreeGrafter"/>
</dbReference>
<dbReference type="PRINTS" id="PR00445">
    <property type="entry name" value="HUPFHYPC"/>
</dbReference>
<dbReference type="GO" id="GO:0005506">
    <property type="term" value="F:iron ion binding"/>
    <property type="evidence" value="ECO:0007669"/>
    <property type="project" value="TreeGrafter"/>
</dbReference>
<dbReference type="EMBL" id="CAVN010000095">
    <property type="protein sequence ID" value="CDF58158.1"/>
    <property type="molecule type" value="Genomic_DNA"/>
</dbReference>
<evidence type="ECO:0000313" key="3">
    <source>
        <dbReference type="Proteomes" id="UP000014923"/>
    </source>
</evidence>
<comment type="similarity">
    <text evidence="1">Belongs to the HupF/HypC family.</text>
</comment>
<dbReference type="Pfam" id="PF01455">
    <property type="entry name" value="HupF_HypC"/>
    <property type="match status" value="1"/>
</dbReference>
<dbReference type="InterPro" id="IPR001109">
    <property type="entry name" value="Hydrogenase_HupF/HypC"/>
</dbReference>
<evidence type="ECO:0000256" key="1">
    <source>
        <dbReference type="ARBA" id="ARBA00006018"/>
    </source>
</evidence>
<dbReference type="Gene3D" id="2.30.30.140">
    <property type="match status" value="1"/>
</dbReference>
<dbReference type="PROSITE" id="PS01097">
    <property type="entry name" value="HUPF_HYPC"/>
    <property type="match status" value="1"/>
</dbReference>
<dbReference type="FunFam" id="2.30.30.140:FF:000022">
    <property type="entry name" value="Hydrogenase assembly chaperone HybG"/>
    <property type="match status" value="1"/>
</dbReference>
<dbReference type="OrthoDB" id="9806017at2"/>
<dbReference type="RefSeq" id="WP_018661981.1">
    <property type="nucleotide sequence ID" value="NZ_HF952018.1"/>
</dbReference>
<accession>R7RS94</accession>
<dbReference type="SUPFAM" id="SSF159127">
    <property type="entry name" value="HupF/HypC-like"/>
    <property type="match status" value="1"/>
</dbReference>
<organism evidence="2 3">
    <name type="scientific">Thermobrachium celere DSM 8682</name>
    <dbReference type="NCBI Taxonomy" id="941824"/>
    <lineage>
        <taxon>Bacteria</taxon>
        <taxon>Bacillati</taxon>
        <taxon>Bacillota</taxon>
        <taxon>Clostridia</taxon>
        <taxon>Eubacteriales</taxon>
        <taxon>Clostridiaceae</taxon>
        <taxon>Thermobrachium</taxon>
    </lineage>
</organism>
<dbReference type="HOGENOM" id="CLU_159381_2_0_9"/>